<accession>Q588X0</accession>
<proteinExistence type="predicted"/>
<gene>
    <name evidence="1" type="primary">MRGA-3</name>
</gene>
<feature type="non-terminal residue" evidence="1">
    <location>
        <position position="166"/>
    </location>
</feature>
<dbReference type="EMBL" id="AB191232">
    <property type="protein sequence ID" value="BAD93311.1"/>
    <property type="molecule type" value="Genomic_DNA"/>
</dbReference>
<feature type="non-terminal residue" evidence="1">
    <location>
        <position position="1"/>
    </location>
</feature>
<protein>
    <submittedName>
        <fullName evidence="1">NBS-LRR type resistance protein</fullName>
    </submittedName>
</protein>
<evidence type="ECO:0000313" key="1">
    <source>
        <dbReference type="EMBL" id="BAD93311.1"/>
    </source>
</evidence>
<organism evidence="1">
    <name type="scientific">Cucumis melo</name>
    <name type="common">Muskmelon</name>
    <dbReference type="NCBI Taxonomy" id="3656"/>
    <lineage>
        <taxon>Eukaryota</taxon>
        <taxon>Viridiplantae</taxon>
        <taxon>Streptophyta</taxon>
        <taxon>Embryophyta</taxon>
        <taxon>Tracheophyta</taxon>
        <taxon>Spermatophyta</taxon>
        <taxon>Magnoliopsida</taxon>
        <taxon>eudicotyledons</taxon>
        <taxon>Gunneridae</taxon>
        <taxon>Pentapetalae</taxon>
        <taxon>rosids</taxon>
        <taxon>fabids</taxon>
        <taxon>Cucurbitales</taxon>
        <taxon>Cucurbitaceae</taxon>
        <taxon>Benincaseae</taxon>
        <taxon>Cucumis</taxon>
    </lineage>
</organism>
<sequence length="166" mass="19435">GGVGKTTWLLKKALVGDPSRRPAERQVQAVRRHLVRSPQKKRLNYKLNFMKLWNGLKYKIEIVTTQLSGLSWGHYSVLRLNHKTQKLIKDWLRFIKNVRNITKAVSGPILNHSHESFKYNTKIIKLKSHKTKYSNKIYQRKHKENQTRPYCLHASFLPLDGLPLAL</sequence>
<dbReference type="AlphaFoldDB" id="Q588X0"/>
<name>Q588X0_CUCME</name>
<reference evidence="1" key="1">
    <citation type="submission" date="2004-09" db="EMBL/GenBank/DDBJ databases">
        <title>Identification and Characterization of Resistance Gene Analogues in Melon.</title>
        <authorList>
            <person name="Daryono B.S."/>
            <person name="Natsuaki K.T."/>
        </authorList>
    </citation>
    <scope>NUCLEOTIDE SEQUENCE</scope>
    <source>
        <tissue evidence="1">Leaf</tissue>
    </source>
</reference>